<protein>
    <submittedName>
        <fullName evidence="1">Uncharacterized protein</fullName>
    </submittedName>
</protein>
<dbReference type="GeneID" id="55614830"/>
<evidence type="ECO:0000313" key="1">
    <source>
        <dbReference type="EMBL" id="QBP06356.1"/>
    </source>
</evidence>
<dbReference type="KEGG" id="vg:55614830"/>
<reference evidence="1 2" key="1">
    <citation type="submission" date="2019-02" db="EMBL/GenBank/DDBJ databases">
        <authorList>
            <person name="He Y."/>
            <person name="Shi H."/>
            <person name="Li J."/>
            <person name="Sun Y."/>
        </authorList>
    </citation>
    <scope>NUCLEOTIDE SEQUENCE [LARGE SCALE GENOMIC DNA]</scope>
</reference>
<evidence type="ECO:0000313" key="2">
    <source>
        <dbReference type="Proteomes" id="UP000294655"/>
    </source>
</evidence>
<dbReference type="EMBL" id="MK580972">
    <property type="protein sequence ID" value="QBP06356.1"/>
    <property type="molecule type" value="Genomic_DNA"/>
</dbReference>
<organism evidence="1 2">
    <name type="scientific">Stenotrophomonas phage YB07</name>
    <dbReference type="NCBI Taxonomy" id="2555548"/>
    <lineage>
        <taxon>Viruses</taxon>
        <taxon>Duplodnaviria</taxon>
        <taxon>Heunggongvirae</taxon>
        <taxon>Uroviricota</taxon>
        <taxon>Caudoviricetes</taxon>
        <taxon>Menderavirus</taxon>
        <taxon>Menderavirus IMESM1</taxon>
    </lineage>
</organism>
<dbReference type="RefSeq" id="YP_009844506.1">
    <property type="nucleotide sequence ID" value="NC_048755.1"/>
</dbReference>
<dbReference type="Proteomes" id="UP000294655">
    <property type="component" value="Segment"/>
</dbReference>
<accession>A0A482IBD7</accession>
<proteinExistence type="predicted"/>
<sequence length="76" mass="9004">MAKRKIKDVREELFSIDSGLEHHAIRYYRLEKEESDQKPVFIEGPYAGVPAGQLRERAEQLKAEYPNWKFKPRQNS</sequence>
<name>A0A482IBD7_9CAUD</name>